<gene>
    <name evidence="2" type="ORF">DMP10_03870</name>
</gene>
<evidence type="ECO:0000256" key="1">
    <source>
        <dbReference type="SAM" id="MobiDB-lite"/>
    </source>
</evidence>
<reference evidence="2 3" key="1">
    <citation type="journal article" date="2019" name="Microbiol. Resour. Announc.">
        <title>Draft Genome Sequences of Type Strains of Gordonibacter faecihominis, Paraeggerthella hongkongensis, Parvibacter caecicola,Slackia equolifaciens, Slackia faecicanis, and Slackia isoflavoniconvertens.</title>
        <authorList>
            <person name="Danylec N."/>
            <person name="Stoll D.A."/>
            <person name="Dotsch A."/>
            <person name="Huch M."/>
        </authorList>
    </citation>
    <scope>NUCLEOTIDE SEQUENCE [LARGE SCALE GENOMIC DNA]</scope>
    <source>
        <strain evidence="2 3">DSM 18785</strain>
    </source>
</reference>
<keyword evidence="3" id="KW-1185">Reference proteome</keyword>
<evidence type="ECO:0000313" key="2">
    <source>
        <dbReference type="EMBL" id="RNL39009.1"/>
    </source>
</evidence>
<feature type="compositionally biased region" description="Basic residues" evidence="1">
    <location>
        <begin position="19"/>
        <end position="35"/>
    </location>
</feature>
<sequence length="125" mass="14268">MLPKRSVVLPKQSGFRRGDPKKKKKKKKKAGITVSRRKANCSGLEMTKDRNAEENRGLNPLKWLGNHERSAVSVLKSTIVPQFVKFSQMAYYNKARFSLRAPMFRVFQTIWRPSARAFAPSADVS</sequence>
<name>A0A3N0AWW5_9ACTN</name>
<accession>A0A3N0AWW5</accession>
<dbReference type="Proteomes" id="UP000278327">
    <property type="component" value="Unassembled WGS sequence"/>
</dbReference>
<evidence type="ECO:0000313" key="3">
    <source>
        <dbReference type="Proteomes" id="UP000278327"/>
    </source>
</evidence>
<dbReference type="EMBL" id="QICA01000004">
    <property type="protein sequence ID" value="RNL39009.1"/>
    <property type="molecule type" value="Genomic_DNA"/>
</dbReference>
<protein>
    <submittedName>
        <fullName evidence="2">Uncharacterized protein</fullName>
    </submittedName>
</protein>
<proteinExistence type="predicted"/>
<feature type="region of interest" description="Disordered" evidence="1">
    <location>
        <begin position="1"/>
        <end position="35"/>
    </location>
</feature>
<organism evidence="2 3">
    <name type="scientific">Adlercreutzia equolifaciens subsp. celatus DSM 18785</name>
    <dbReference type="NCBI Taxonomy" id="1121021"/>
    <lineage>
        <taxon>Bacteria</taxon>
        <taxon>Bacillati</taxon>
        <taxon>Actinomycetota</taxon>
        <taxon>Coriobacteriia</taxon>
        <taxon>Eggerthellales</taxon>
        <taxon>Eggerthellaceae</taxon>
        <taxon>Adlercreutzia</taxon>
    </lineage>
</organism>
<comment type="caution">
    <text evidence="2">The sequence shown here is derived from an EMBL/GenBank/DDBJ whole genome shotgun (WGS) entry which is preliminary data.</text>
</comment>
<dbReference type="AlphaFoldDB" id="A0A3N0AWW5"/>